<proteinExistence type="predicted"/>
<reference evidence="2" key="1">
    <citation type="journal article" date="2019" name="Int. J. Syst. Evol. Microbiol.">
        <title>The Global Catalogue of Microorganisms (GCM) 10K type strain sequencing project: providing services to taxonomists for standard genome sequencing and annotation.</title>
        <authorList>
            <consortium name="The Broad Institute Genomics Platform"/>
            <consortium name="The Broad Institute Genome Sequencing Center for Infectious Disease"/>
            <person name="Wu L."/>
            <person name="Ma J."/>
        </authorList>
    </citation>
    <scope>NUCLEOTIDE SEQUENCE [LARGE SCALE GENOMIC DNA]</scope>
    <source>
        <strain evidence="2">JCM 17250</strain>
    </source>
</reference>
<organism evidence="1 2">
    <name type="scientific">Amphibacillus indicireducens</name>
    <dbReference type="NCBI Taxonomy" id="1076330"/>
    <lineage>
        <taxon>Bacteria</taxon>
        <taxon>Bacillati</taxon>
        <taxon>Bacillota</taxon>
        <taxon>Bacilli</taxon>
        <taxon>Bacillales</taxon>
        <taxon>Bacillaceae</taxon>
        <taxon>Amphibacillus</taxon>
    </lineage>
</organism>
<dbReference type="RefSeq" id="WP_344913174.1">
    <property type="nucleotide sequence ID" value="NZ_BAABDL010000120.1"/>
</dbReference>
<sequence>MFINIGDQQLIKSDDIIVMIDQQYIESSTINGEMIEYQQNQEDTPNINNNTKTIIVTKDNVFYSPLSILTLKKRSSLQMMIDHLDDYTDSDTLTEN</sequence>
<evidence type="ECO:0000313" key="1">
    <source>
        <dbReference type="EMBL" id="GAA4076942.1"/>
    </source>
</evidence>
<dbReference type="EMBL" id="BAABDL010000120">
    <property type="protein sequence ID" value="GAA4076942.1"/>
    <property type="molecule type" value="Genomic_DNA"/>
</dbReference>
<protein>
    <submittedName>
        <fullName evidence="1">Uncharacterized protein</fullName>
    </submittedName>
</protein>
<dbReference type="Proteomes" id="UP001501734">
    <property type="component" value="Unassembled WGS sequence"/>
</dbReference>
<keyword evidence="2" id="KW-1185">Reference proteome</keyword>
<accession>A0ABP7VYX1</accession>
<evidence type="ECO:0000313" key="2">
    <source>
        <dbReference type="Proteomes" id="UP001501734"/>
    </source>
</evidence>
<dbReference type="InterPro" id="IPR007169">
    <property type="entry name" value="RemA-like"/>
</dbReference>
<comment type="caution">
    <text evidence="1">The sequence shown here is derived from an EMBL/GenBank/DDBJ whole genome shotgun (WGS) entry which is preliminary data.</text>
</comment>
<dbReference type="Pfam" id="PF04025">
    <property type="entry name" value="RemA-like"/>
    <property type="match status" value="1"/>
</dbReference>
<name>A0ABP7VYX1_9BACI</name>
<gene>
    <name evidence="1" type="ORF">GCM10022410_22180</name>
</gene>
<dbReference type="NCBIfam" id="NF046065">
    <property type="entry name" value="MtxRegRemB"/>
    <property type="match status" value="1"/>
</dbReference>